<keyword evidence="3" id="KW-0282">Flagellum</keyword>
<comment type="caution">
    <text evidence="3">The sequence shown here is derived from an EMBL/GenBank/DDBJ whole genome shotgun (WGS) entry which is preliminary data.</text>
</comment>
<organism evidence="3 4">
    <name type="scientific">Marinomonas arenicola</name>
    <dbReference type="NCBI Taxonomy" id="569601"/>
    <lineage>
        <taxon>Bacteria</taxon>
        <taxon>Pseudomonadati</taxon>
        <taxon>Pseudomonadota</taxon>
        <taxon>Gammaproteobacteria</taxon>
        <taxon>Oceanospirillales</taxon>
        <taxon>Oceanospirillaceae</taxon>
        <taxon>Marinomonas</taxon>
    </lineage>
</organism>
<feature type="compositionally biased region" description="Polar residues" evidence="1">
    <location>
        <begin position="107"/>
        <end position="122"/>
    </location>
</feature>
<feature type="domain" description="Flagellar hook-length control protein-like C-terminal" evidence="2">
    <location>
        <begin position="581"/>
        <end position="663"/>
    </location>
</feature>
<feature type="compositionally biased region" description="Polar residues" evidence="1">
    <location>
        <begin position="283"/>
        <end position="292"/>
    </location>
</feature>
<keyword evidence="4" id="KW-1185">Reference proteome</keyword>
<dbReference type="Gene3D" id="3.30.750.140">
    <property type="match status" value="1"/>
</dbReference>
<dbReference type="EMBL" id="JBAKAR010000013">
    <property type="protein sequence ID" value="MEL0614307.1"/>
    <property type="molecule type" value="Genomic_DNA"/>
</dbReference>
<dbReference type="InterPro" id="IPR038610">
    <property type="entry name" value="FliK-like_C_sf"/>
</dbReference>
<feature type="compositionally biased region" description="Low complexity" evidence="1">
    <location>
        <begin position="1"/>
        <end position="22"/>
    </location>
</feature>
<evidence type="ECO:0000256" key="1">
    <source>
        <dbReference type="SAM" id="MobiDB-lite"/>
    </source>
</evidence>
<dbReference type="InterPro" id="IPR052563">
    <property type="entry name" value="FliK"/>
</dbReference>
<feature type="compositionally biased region" description="Polar residues" evidence="1">
    <location>
        <begin position="220"/>
        <end position="234"/>
    </location>
</feature>
<feature type="region of interest" description="Disordered" evidence="1">
    <location>
        <begin position="220"/>
        <end position="335"/>
    </location>
</feature>
<keyword evidence="3" id="KW-0969">Cilium</keyword>
<reference evidence="3 4" key="1">
    <citation type="submission" date="2024-02" db="EMBL/GenBank/DDBJ databases">
        <title>Bacteria isolated from the canopy kelp, Nereocystis luetkeana.</title>
        <authorList>
            <person name="Pfister C.A."/>
            <person name="Younker I.T."/>
            <person name="Light S.H."/>
        </authorList>
    </citation>
    <scope>NUCLEOTIDE SEQUENCE [LARGE SCALE GENOMIC DNA]</scope>
    <source>
        <strain evidence="3 4">TI.4.07</strain>
    </source>
</reference>
<feature type="region of interest" description="Disordered" evidence="1">
    <location>
        <begin position="658"/>
        <end position="695"/>
    </location>
</feature>
<accession>A0ABU9GBD4</accession>
<feature type="compositionally biased region" description="Low complexity" evidence="1">
    <location>
        <begin position="84"/>
        <end position="99"/>
    </location>
</feature>
<keyword evidence="3" id="KW-0966">Cell projection</keyword>
<proteinExistence type="predicted"/>
<name>A0ABU9GBD4_9GAMM</name>
<evidence type="ECO:0000313" key="4">
    <source>
        <dbReference type="Proteomes" id="UP001379949"/>
    </source>
</evidence>
<feature type="compositionally biased region" description="Polar residues" evidence="1">
    <location>
        <begin position="300"/>
        <end position="315"/>
    </location>
</feature>
<evidence type="ECO:0000259" key="2">
    <source>
        <dbReference type="Pfam" id="PF02120"/>
    </source>
</evidence>
<protein>
    <submittedName>
        <fullName evidence="3">Flagellar hook-length control protein FliK</fullName>
    </submittedName>
</protein>
<gene>
    <name evidence="3" type="ORF">V6242_14210</name>
</gene>
<feature type="compositionally biased region" description="Polar residues" evidence="1">
    <location>
        <begin position="658"/>
        <end position="667"/>
    </location>
</feature>
<evidence type="ECO:0000313" key="3">
    <source>
        <dbReference type="EMBL" id="MEL0614307.1"/>
    </source>
</evidence>
<dbReference type="PANTHER" id="PTHR37533">
    <property type="entry name" value="FLAGELLAR HOOK-LENGTH CONTROL PROTEIN"/>
    <property type="match status" value="1"/>
</dbReference>
<feature type="region of interest" description="Disordered" evidence="1">
    <location>
        <begin position="1"/>
        <end position="199"/>
    </location>
</feature>
<feature type="compositionally biased region" description="Polar residues" evidence="1">
    <location>
        <begin position="168"/>
        <end position="186"/>
    </location>
</feature>
<dbReference type="Proteomes" id="UP001379949">
    <property type="component" value="Unassembled WGS sequence"/>
</dbReference>
<feature type="compositionally biased region" description="Low complexity" evidence="1">
    <location>
        <begin position="534"/>
        <end position="544"/>
    </location>
</feature>
<dbReference type="InterPro" id="IPR021136">
    <property type="entry name" value="Flagellar_hook_control-like_C"/>
</dbReference>
<feature type="region of interest" description="Disordered" evidence="1">
    <location>
        <begin position="516"/>
        <end position="544"/>
    </location>
</feature>
<dbReference type="CDD" id="cd17470">
    <property type="entry name" value="T3SS_Flik_C"/>
    <property type="match status" value="1"/>
</dbReference>
<feature type="compositionally biased region" description="Polar residues" evidence="1">
    <location>
        <begin position="73"/>
        <end position="83"/>
    </location>
</feature>
<dbReference type="Pfam" id="PF02120">
    <property type="entry name" value="Flg_hook"/>
    <property type="match status" value="1"/>
</dbReference>
<dbReference type="PANTHER" id="PTHR37533:SF2">
    <property type="entry name" value="FLAGELLAR HOOK-LENGTH CONTROL PROTEIN"/>
    <property type="match status" value="1"/>
</dbReference>
<sequence>MQTVTSSVLSSSQPPSKSTISPHSSGADSRGQVFAENLQKAKRELASDAKSQSTQSKGEAVVSTDEGADKVTRSNPSQEGSVQESTLSSSNNDRSTSESFLQDGHSRASNGDLTSQAKNATQEKVIDNGKSLHHTGQNSPDSELLAKGGKTEPGVLRSVTEGADDVQNETSTAVTSDSRVSKTVPSTTPPVDAAMASKGEALGVNDASGIVDQVEGAQVTSDATAHSLQTNNLDQGMVEKVSGNKLVPSSDADNQNPNQAGVASELELAPEQSLSDAKPASELPSSDLSGSDKSAPELSASGNTATSSLSSNQPLVASGVQPIKSQGTEKISDKVPAEVRALQAKEGKAKEVAAGLATIGLAAKGGDANGAKAALDKADAPMLLAKDGKVEPAKSSEAPDAADGTELSWVLSQMGGSAPAATVAATTASDAGVDKSAVSGIPTPTTKVADQVALANEVKNAQPLAAGALAVGGAANGQTDGLTTDGNLASTIDKDSLLANEPLELRKKEQDAMIGKMTSQWDGASRDSESGGLNSSITATNNTTNRLSPAAANMQPMNSPQNLAMSVPPNHPGWAGEMGQKVAFVAQSGGHTAHIKLDPPELGSLTVKVSVDSDNNNTQVSFMAATPQARDLLESQMGRLRDMLAQQGMDLDSVDVGVSQQETSGGQYQDAREGGSTANTSRFLTGDDGDDDLSVRNISYVSPSGVDYYA</sequence>
<dbReference type="RefSeq" id="WP_341567833.1">
    <property type="nucleotide sequence ID" value="NZ_JBAKAR010000013.1"/>
</dbReference>
<feature type="compositionally biased region" description="Polar residues" evidence="1">
    <location>
        <begin position="251"/>
        <end position="261"/>
    </location>
</feature>